<dbReference type="AlphaFoldDB" id="A0A9D4QEP4"/>
<reference evidence="2" key="2">
    <citation type="submission" date="2021-09" db="EMBL/GenBank/DDBJ databases">
        <authorList>
            <person name="Jia N."/>
            <person name="Wang J."/>
            <person name="Shi W."/>
            <person name="Du L."/>
            <person name="Sun Y."/>
            <person name="Zhan W."/>
            <person name="Jiang J."/>
            <person name="Wang Q."/>
            <person name="Zhang B."/>
            <person name="Ji P."/>
            <person name="Sakyi L.B."/>
            <person name="Cui X."/>
            <person name="Yuan T."/>
            <person name="Jiang B."/>
            <person name="Yang W."/>
            <person name="Lam T.T.-Y."/>
            <person name="Chang Q."/>
            <person name="Ding S."/>
            <person name="Wang X."/>
            <person name="Zhu J."/>
            <person name="Ruan X."/>
            <person name="Zhao L."/>
            <person name="Wei J."/>
            <person name="Que T."/>
            <person name="Du C."/>
            <person name="Cheng J."/>
            <person name="Dai P."/>
            <person name="Han X."/>
            <person name="Huang E."/>
            <person name="Gao Y."/>
            <person name="Liu J."/>
            <person name="Shao H."/>
            <person name="Ye R."/>
            <person name="Li L."/>
            <person name="Wei W."/>
            <person name="Wang X."/>
            <person name="Wang C."/>
            <person name="Huo Q."/>
            <person name="Li W."/>
            <person name="Guo W."/>
            <person name="Chen H."/>
            <person name="Chen S."/>
            <person name="Zhou L."/>
            <person name="Zhou L."/>
            <person name="Ni X."/>
            <person name="Tian J."/>
            <person name="Zhou Y."/>
            <person name="Sheng Y."/>
            <person name="Liu T."/>
            <person name="Pan Y."/>
            <person name="Xia L."/>
            <person name="Li J."/>
            <person name="Zhao F."/>
            <person name="Cao W."/>
        </authorList>
    </citation>
    <scope>NUCLEOTIDE SEQUENCE</scope>
    <source>
        <strain evidence="2">Rsan-2018</strain>
        <tissue evidence="2">Larvae</tissue>
    </source>
</reference>
<name>A0A9D4QEP4_RHISA</name>
<dbReference type="Pfam" id="PF03564">
    <property type="entry name" value="DUF1759"/>
    <property type="match status" value="1"/>
</dbReference>
<feature type="compositionally biased region" description="Basic and acidic residues" evidence="1">
    <location>
        <begin position="82"/>
        <end position="94"/>
    </location>
</feature>
<dbReference type="InterPro" id="IPR005312">
    <property type="entry name" value="DUF1759"/>
</dbReference>
<dbReference type="VEuPathDB" id="VectorBase:RSAN_034069"/>
<feature type="region of interest" description="Disordered" evidence="1">
    <location>
        <begin position="1"/>
        <end position="20"/>
    </location>
</feature>
<evidence type="ECO:0000256" key="1">
    <source>
        <dbReference type="SAM" id="MobiDB-lite"/>
    </source>
</evidence>
<gene>
    <name evidence="2" type="ORF">HPB52_023373</name>
</gene>
<dbReference type="Proteomes" id="UP000821837">
    <property type="component" value="Chromosome 10"/>
</dbReference>
<evidence type="ECO:0000313" key="2">
    <source>
        <dbReference type="EMBL" id="KAH7977060.1"/>
    </source>
</evidence>
<sequence>MRTARALHAPCSPQPVKGGQGGVSALNAELETFMTDEQVIEDYNSVMEFDDAATSALALLDHHVDRLKVCSPTSMAHPPATTHEDPPATLHREPRRPQLRPFWDTFSHAVHNNPNLSNWDRFHYLISLLDGVAAQAVTGIEVTHSSYRDALEILKQ</sequence>
<proteinExistence type="predicted"/>
<organism evidence="2 3">
    <name type="scientific">Rhipicephalus sanguineus</name>
    <name type="common">Brown dog tick</name>
    <name type="synonym">Ixodes sanguineus</name>
    <dbReference type="NCBI Taxonomy" id="34632"/>
    <lineage>
        <taxon>Eukaryota</taxon>
        <taxon>Metazoa</taxon>
        <taxon>Ecdysozoa</taxon>
        <taxon>Arthropoda</taxon>
        <taxon>Chelicerata</taxon>
        <taxon>Arachnida</taxon>
        <taxon>Acari</taxon>
        <taxon>Parasitiformes</taxon>
        <taxon>Ixodida</taxon>
        <taxon>Ixodoidea</taxon>
        <taxon>Ixodidae</taxon>
        <taxon>Rhipicephalinae</taxon>
        <taxon>Rhipicephalus</taxon>
        <taxon>Rhipicephalus</taxon>
    </lineage>
</organism>
<keyword evidence="3" id="KW-1185">Reference proteome</keyword>
<dbReference type="EMBL" id="JABSTV010001246">
    <property type="protein sequence ID" value="KAH7977060.1"/>
    <property type="molecule type" value="Genomic_DNA"/>
</dbReference>
<feature type="region of interest" description="Disordered" evidence="1">
    <location>
        <begin position="72"/>
        <end position="94"/>
    </location>
</feature>
<evidence type="ECO:0000313" key="3">
    <source>
        <dbReference type="Proteomes" id="UP000821837"/>
    </source>
</evidence>
<protein>
    <submittedName>
        <fullName evidence="2">Uncharacterized protein</fullName>
    </submittedName>
</protein>
<accession>A0A9D4QEP4</accession>
<reference evidence="2" key="1">
    <citation type="journal article" date="2020" name="Cell">
        <title>Large-Scale Comparative Analyses of Tick Genomes Elucidate Their Genetic Diversity and Vector Capacities.</title>
        <authorList>
            <consortium name="Tick Genome and Microbiome Consortium (TIGMIC)"/>
            <person name="Jia N."/>
            <person name="Wang J."/>
            <person name="Shi W."/>
            <person name="Du L."/>
            <person name="Sun Y."/>
            <person name="Zhan W."/>
            <person name="Jiang J.F."/>
            <person name="Wang Q."/>
            <person name="Zhang B."/>
            <person name="Ji P."/>
            <person name="Bell-Sakyi L."/>
            <person name="Cui X.M."/>
            <person name="Yuan T.T."/>
            <person name="Jiang B.G."/>
            <person name="Yang W.F."/>
            <person name="Lam T.T."/>
            <person name="Chang Q.C."/>
            <person name="Ding S.J."/>
            <person name="Wang X.J."/>
            <person name="Zhu J.G."/>
            <person name="Ruan X.D."/>
            <person name="Zhao L."/>
            <person name="Wei J.T."/>
            <person name="Ye R.Z."/>
            <person name="Que T.C."/>
            <person name="Du C.H."/>
            <person name="Zhou Y.H."/>
            <person name="Cheng J.X."/>
            <person name="Dai P.F."/>
            <person name="Guo W.B."/>
            <person name="Han X.H."/>
            <person name="Huang E.J."/>
            <person name="Li L.F."/>
            <person name="Wei W."/>
            <person name="Gao Y.C."/>
            <person name="Liu J.Z."/>
            <person name="Shao H.Z."/>
            <person name="Wang X."/>
            <person name="Wang C.C."/>
            <person name="Yang T.C."/>
            <person name="Huo Q.B."/>
            <person name="Li W."/>
            <person name="Chen H.Y."/>
            <person name="Chen S.E."/>
            <person name="Zhou L.G."/>
            <person name="Ni X.B."/>
            <person name="Tian J.H."/>
            <person name="Sheng Y."/>
            <person name="Liu T."/>
            <person name="Pan Y.S."/>
            <person name="Xia L.Y."/>
            <person name="Li J."/>
            <person name="Zhao F."/>
            <person name="Cao W.C."/>
        </authorList>
    </citation>
    <scope>NUCLEOTIDE SEQUENCE</scope>
    <source>
        <strain evidence="2">Rsan-2018</strain>
    </source>
</reference>
<comment type="caution">
    <text evidence="2">The sequence shown here is derived from an EMBL/GenBank/DDBJ whole genome shotgun (WGS) entry which is preliminary data.</text>
</comment>